<evidence type="ECO:0000313" key="2">
    <source>
        <dbReference type="Proteomes" id="UP001283361"/>
    </source>
</evidence>
<protein>
    <submittedName>
        <fullName evidence="1">Uncharacterized protein</fullName>
    </submittedName>
</protein>
<gene>
    <name evidence="1" type="ORF">RRG08_040307</name>
</gene>
<comment type="caution">
    <text evidence="1">The sequence shown here is derived from an EMBL/GenBank/DDBJ whole genome shotgun (WGS) entry which is preliminary data.</text>
</comment>
<reference evidence="1" key="1">
    <citation type="journal article" date="2023" name="G3 (Bethesda)">
        <title>A reference genome for the long-term kleptoplast-retaining sea slug Elysia crispata morphotype clarki.</title>
        <authorList>
            <person name="Eastman K.E."/>
            <person name="Pendleton A.L."/>
            <person name="Shaikh M.A."/>
            <person name="Suttiyut T."/>
            <person name="Ogas R."/>
            <person name="Tomko P."/>
            <person name="Gavelis G."/>
            <person name="Widhalm J.R."/>
            <person name="Wisecaver J.H."/>
        </authorList>
    </citation>
    <scope>NUCLEOTIDE SEQUENCE</scope>
    <source>
        <strain evidence="1">ECLA1</strain>
    </source>
</reference>
<dbReference type="EMBL" id="JAWDGP010004872">
    <property type="protein sequence ID" value="KAK3761612.1"/>
    <property type="molecule type" value="Genomic_DNA"/>
</dbReference>
<dbReference type="Proteomes" id="UP001283361">
    <property type="component" value="Unassembled WGS sequence"/>
</dbReference>
<evidence type="ECO:0000313" key="1">
    <source>
        <dbReference type="EMBL" id="KAK3761612.1"/>
    </source>
</evidence>
<name>A0AAE1D8X9_9GAST</name>
<sequence>MKTEEIATFLYNSTEDRETWRDIEQRRRLPENLAMLTVCGEGRIKGFCLSVRSLLTLEGARFGGKSMLGLCSNRFHMGEGINANLRLAQ</sequence>
<accession>A0AAE1D8X9</accession>
<proteinExistence type="predicted"/>
<keyword evidence="2" id="KW-1185">Reference proteome</keyword>
<dbReference type="AlphaFoldDB" id="A0AAE1D8X9"/>
<organism evidence="1 2">
    <name type="scientific">Elysia crispata</name>
    <name type="common">lettuce slug</name>
    <dbReference type="NCBI Taxonomy" id="231223"/>
    <lineage>
        <taxon>Eukaryota</taxon>
        <taxon>Metazoa</taxon>
        <taxon>Spiralia</taxon>
        <taxon>Lophotrochozoa</taxon>
        <taxon>Mollusca</taxon>
        <taxon>Gastropoda</taxon>
        <taxon>Heterobranchia</taxon>
        <taxon>Euthyneura</taxon>
        <taxon>Panpulmonata</taxon>
        <taxon>Sacoglossa</taxon>
        <taxon>Placobranchoidea</taxon>
        <taxon>Plakobranchidae</taxon>
        <taxon>Elysia</taxon>
    </lineage>
</organism>